<dbReference type="InterPro" id="IPR001509">
    <property type="entry name" value="Epimerase_deHydtase"/>
</dbReference>
<dbReference type="SUPFAM" id="SSF51735">
    <property type="entry name" value="NAD(P)-binding Rossmann-fold domains"/>
    <property type="match status" value="1"/>
</dbReference>
<dbReference type="PANTHER" id="PTHR12126:SF11">
    <property type="entry name" value="NADH DEHYDROGENASE [UBIQUINONE] 1 ALPHA SUBCOMPLEX SUBUNIT 9, MITOCHONDRIAL"/>
    <property type="match status" value="1"/>
</dbReference>
<dbReference type="PANTHER" id="PTHR12126">
    <property type="entry name" value="NADH-UBIQUINONE OXIDOREDUCTASE 39 KDA SUBUNIT-RELATED"/>
    <property type="match status" value="1"/>
</dbReference>
<dbReference type="RefSeq" id="WP_344721410.1">
    <property type="nucleotide sequence ID" value="NZ_BAAAYG010000010.1"/>
</dbReference>
<organism evidence="2 3">
    <name type="scientific">Nesterenkonia halobia</name>
    <dbReference type="NCBI Taxonomy" id="37922"/>
    <lineage>
        <taxon>Bacteria</taxon>
        <taxon>Bacillati</taxon>
        <taxon>Actinomycetota</taxon>
        <taxon>Actinomycetes</taxon>
        <taxon>Micrococcales</taxon>
        <taxon>Micrococcaceae</taxon>
        <taxon>Nesterenkonia</taxon>
    </lineage>
</organism>
<comment type="caution">
    <text evidence="2">The sequence shown here is derived from an EMBL/GenBank/DDBJ whole genome shotgun (WGS) entry which is preliminary data.</text>
</comment>
<evidence type="ECO:0000313" key="3">
    <source>
        <dbReference type="Proteomes" id="UP001501736"/>
    </source>
</evidence>
<name>A0ABP6RHM8_9MICC</name>
<evidence type="ECO:0000259" key="1">
    <source>
        <dbReference type="Pfam" id="PF01370"/>
    </source>
</evidence>
<dbReference type="InterPro" id="IPR051207">
    <property type="entry name" value="ComplexI_NDUFA9_subunit"/>
</dbReference>
<dbReference type="InterPro" id="IPR036291">
    <property type="entry name" value="NAD(P)-bd_dom_sf"/>
</dbReference>
<protein>
    <submittedName>
        <fullName evidence="2">SDR family oxidoreductase</fullName>
    </submittedName>
</protein>
<dbReference type="EMBL" id="BAAAYG010000010">
    <property type="protein sequence ID" value="GAA3286943.1"/>
    <property type="molecule type" value="Genomic_DNA"/>
</dbReference>
<gene>
    <name evidence="2" type="ORF">GCM10020260_22590</name>
</gene>
<keyword evidence="3" id="KW-1185">Reference proteome</keyword>
<sequence length="257" mass="27041">MTQRIAVLGATGTAGRRVAESLRRRDVEVVPISRADGVDVLDRGALAAALVAVDAVVDCLDRKTPAAGVAGDFFARAAATVLGALDDADAAGARVVCLSIVNADAPSVNRWMPYYRAKVRQEQSWRVHGRGVCVVRTTQWFEFAEQMMQMLACRGTAVVPGARARPTAAADVAEVLADQALAADPPRLLEVCGPDVLDIAELARRVVARRRSGGPGGVRRVVRLPLGGTPLGDGSLLPLEPDVVTSTTASEWLASRG</sequence>
<accession>A0ABP6RHM8</accession>
<reference evidence="3" key="1">
    <citation type="journal article" date="2019" name="Int. J. Syst. Evol. Microbiol.">
        <title>The Global Catalogue of Microorganisms (GCM) 10K type strain sequencing project: providing services to taxonomists for standard genome sequencing and annotation.</title>
        <authorList>
            <consortium name="The Broad Institute Genomics Platform"/>
            <consortium name="The Broad Institute Genome Sequencing Center for Infectious Disease"/>
            <person name="Wu L."/>
            <person name="Ma J."/>
        </authorList>
    </citation>
    <scope>NUCLEOTIDE SEQUENCE [LARGE SCALE GENOMIC DNA]</scope>
    <source>
        <strain evidence="3">JCM 11483</strain>
    </source>
</reference>
<dbReference type="Pfam" id="PF01370">
    <property type="entry name" value="Epimerase"/>
    <property type="match status" value="1"/>
</dbReference>
<proteinExistence type="predicted"/>
<evidence type="ECO:0000313" key="2">
    <source>
        <dbReference type="EMBL" id="GAA3286943.1"/>
    </source>
</evidence>
<dbReference type="Proteomes" id="UP001501736">
    <property type="component" value="Unassembled WGS sequence"/>
</dbReference>
<feature type="domain" description="NAD-dependent epimerase/dehydratase" evidence="1">
    <location>
        <begin position="5"/>
        <end position="97"/>
    </location>
</feature>
<dbReference type="Gene3D" id="3.40.50.720">
    <property type="entry name" value="NAD(P)-binding Rossmann-like Domain"/>
    <property type="match status" value="1"/>
</dbReference>